<dbReference type="InterPro" id="IPR034660">
    <property type="entry name" value="DinB/YfiT-like"/>
</dbReference>
<accession>A0ABW1DFY0</accession>
<reference evidence="3" key="1">
    <citation type="journal article" date="2019" name="Int. J. Syst. Evol. Microbiol.">
        <title>The Global Catalogue of Microorganisms (GCM) 10K type strain sequencing project: providing services to taxonomists for standard genome sequencing and annotation.</title>
        <authorList>
            <consortium name="The Broad Institute Genomics Platform"/>
            <consortium name="The Broad Institute Genome Sequencing Center for Infectious Disease"/>
            <person name="Wu L."/>
            <person name="Ma J."/>
        </authorList>
    </citation>
    <scope>NUCLEOTIDE SEQUENCE [LARGE SCALE GENOMIC DNA]</scope>
    <source>
        <strain evidence="3">CGMCC 1.15053</strain>
    </source>
</reference>
<dbReference type="EMBL" id="JBHSOH010000005">
    <property type="protein sequence ID" value="MFC5847642.1"/>
    <property type="molecule type" value="Genomic_DNA"/>
</dbReference>
<organism evidence="2 3">
    <name type="scientific">Deinococcus petrolearius</name>
    <dbReference type="NCBI Taxonomy" id="1751295"/>
    <lineage>
        <taxon>Bacteria</taxon>
        <taxon>Thermotogati</taxon>
        <taxon>Deinococcota</taxon>
        <taxon>Deinococci</taxon>
        <taxon>Deinococcales</taxon>
        <taxon>Deinococcaceae</taxon>
        <taxon>Deinococcus</taxon>
    </lineage>
</organism>
<comment type="caution">
    <text evidence="2">The sequence shown here is derived from an EMBL/GenBank/DDBJ whole genome shotgun (WGS) entry which is preliminary data.</text>
</comment>
<gene>
    <name evidence="2" type="ORF">ACFPQ6_04915</name>
</gene>
<sequence>MTTLQDASVLRAMGETPDEVRARLSTELERFEAQLRRRRGDWTRPQPGRDWSPAQEAEHVLLIDTGVMRILGLLLSGREVQPMPQVPGALKGGKRQSPASAVPSAEGLAWDTWEARWAEHRAALEQVAAGVRQTPDRTFWHPFFGELDALDWLRMVVGHARSHRKLLERSAAEAGA</sequence>
<dbReference type="Gene3D" id="1.20.120.450">
    <property type="entry name" value="dinb family like domain"/>
    <property type="match status" value="1"/>
</dbReference>
<dbReference type="Pfam" id="PF12867">
    <property type="entry name" value="DinB_2"/>
    <property type="match status" value="1"/>
</dbReference>
<dbReference type="SUPFAM" id="SSF109854">
    <property type="entry name" value="DinB/YfiT-like putative metalloenzymes"/>
    <property type="match status" value="1"/>
</dbReference>
<feature type="domain" description="DinB-like" evidence="1">
    <location>
        <begin position="41"/>
        <end position="165"/>
    </location>
</feature>
<evidence type="ECO:0000313" key="2">
    <source>
        <dbReference type="EMBL" id="MFC5847642.1"/>
    </source>
</evidence>
<protein>
    <submittedName>
        <fullName evidence="2">DinB family protein</fullName>
    </submittedName>
</protein>
<dbReference type="InterPro" id="IPR024775">
    <property type="entry name" value="DinB-like"/>
</dbReference>
<dbReference type="Proteomes" id="UP001595979">
    <property type="component" value="Unassembled WGS sequence"/>
</dbReference>
<name>A0ABW1DFY0_9DEIO</name>
<evidence type="ECO:0000313" key="3">
    <source>
        <dbReference type="Proteomes" id="UP001595979"/>
    </source>
</evidence>
<keyword evidence="3" id="KW-1185">Reference proteome</keyword>
<dbReference type="RefSeq" id="WP_380046966.1">
    <property type="nucleotide sequence ID" value="NZ_JBHSOH010000005.1"/>
</dbReference>
<proteinExistence type="predicted"/>
<evidence type="ECO:0000259" key="1">
    <source>
        <dbReference type="Pfam" id="PF12867"/>
    </source>
</evidence>